<dbReference type="EMBL" id="LBVL01000015">
    <property type="protein sequence ID" value="KKQ84666.1"/>
    <property type="molecule type" value="Genomic_DNA"/>
</dbReference>
<proteinExistence type="predicted"/>
<sequence length="87" mass="10299">MGYHTEINTMLRLGKEDPKPETLKVGEQYTVKKSNVRIYLQDMAMLLLSEDWTVLGFCAVKWKYFVIDVVSIRTYYQFNGQKTRRTI</sequence>
<gene>
    <name evidence="1" type="ORF">UT08_C0015G0002</name>
</gene>
<comment type="caution">
    <text evidence="1">The sequence shown here is derived from an EMBL/GenBank/DDBJ whole genome shotgun (WGS) entry which is preliminary data.</text>
</comment>
<evidence type="ECO:0000313" key="2">
    <source>
        <dbReference type="Proteomes" id="UP000034081"/>
    </source>
</evidence>
<protein>
    <submittedName>
        <fullName evidence="1">Uncharacterized protein</fullName>
    </submittedName>
</protein>
<accession>A0A0G0P5U4</accession>
<organism evidence="1 2">
    <name type="scientific">Candidatus Woesebacteria bacterium GW2011_GWB1_38_8</name>
    <dbReference type="NCBI Taxonomy" id="1618570"/>
    <lineage>
        <taxon>Bacteria</taxon>
        <taxon>Candidatus Woeseibacteriota</taxon>
    </lineage>
</organism>
<dbReference type="Proteomes" id="UP000034081">
    <property type="component" value="Unassembled WGS sequence"/>
</dbReference>
<dbReference type="STRING" id="1618570.UT08_C0015G0002"/>
<name>A0A0G0P5U4_9BACT</name>
<dbReference type="AlphaFoldDB" id="A0A0G0P5U4"/>
<reference evidence="1 2" key="1">
    <citation type="journal article" date="2015" name="Nature">
        <title>rRNA introns, odd ribosomes, and small enigmatic genomes across a large radiation of phyla.</title>
        <authorList>
            <person name="Brown C.T."/>
            <person name="Hug L.A."/>
            <person name="Thomas B.C."/>
            <person name="Sharon I."/>
            <person name="Castelle C.J."/>
            <person name="Singh A."/>
            <person name="Wilkins M.J."/>
            <person name="Williams K.H."/>
            <person name="Banfield J.F."/>
        </authorList>
    </citation>
    <scope>NUCLEOTIDE SEQUENCE [LARGE SCALE GENOMIC DNA]</scope>
</reference>
<evidence type="ECO:0000313" key="1">
    <source>
        <dbReference type="EMBL" id="KKQ84666.1"/>
    </source>
</evidence>